<protein>
    <submittedName>
        <fullName evidence="1">PRD domain-containing protein</fullName>
    </submittedName>
</protein>
<keyword evidence="2" id="KW-1185">Reference proteome</keyword>
<organism evidence="1 2">
    <name type="scientific">Dubosiella muris</name>
    <dbReference type="NCBI Taxonomy" id="3038133"/>
    <lineage>
        <taxon>Bacteria</taxon>
        <taxon>Bacillati</taxon>
        <taxon>Bacillota</taxon>
        <taxon>Erysipelotrichia</taxon>
        <taxon>Erysipelotrichales</taxon>
        <taxon>Erysipelotrichaceae</taxon>
        <taxon>Dubosiella</taxon>
    </lineage>
</organism>
<gene>
    <name evidence="1" type="ORF">E5336_05070</name>
</gene>
<comment type="caution">
    <text evidence="1">The sequence shown here is derived from an EMBL/GenBank/DDBJ whole genome shotgun (WGS) entry which is preliminary data.</text>
</comment>
<accession>A0AC61R915</accession>
<sequence length="648" mass="75317">MQMQQAKRKAGSEILAKLLAHDAMTVSQIAHDLHRTEKQVRSRLEQVEELLRENDWGTIQKKPRVGIWLEADEAQKAQIAAYVHATEAAGAILIDDRESYVLYRLFSLGRKEGLQARTLLDRLYISGPTLNKLIRSIQRDLEPWNISVLNDRRSGYLLQYEENDFRGALATFLLEQVDDAHRDHVLNEYFYGVDLTGLKHIIVRLEHEWHLHFSNQVFTKMLIFLALAISRQDTPVHLRQEDVRLLEHYNEYLFAKAICTEIERIENVTLSEDDEFYLTMQMICAGFARSGGESEPIHSYDEHLIQFVDEVIHSMGTILNHDFSTDCQLRQSLILHLRSTVFRLRHGQSRTNELLGYIKKEFSQVYAASWMISMLFEKYFDLMITDDELGYIVLLIQTALERKDVEYMVVLIADFSRSYGELISQRLMSYVPEIREIHILSRFEKDNPHYRQADVVLSRTAVDDPRNIVVENLLTEEGILKLRQKIQKMSKKDRKPAWLFSIDCASLFSPELMLLQADYPNKEALIANVVDLLQKKGFCANGLYSSAIERERKMSTSIGSGIAFPHGDPEYVHESRVVLVTLKRPMLWDEQEKVDLIFFAAFNMNVEDERRRVETFYRELIPCLSNPGGLQSLRSARDSVRLYQEMFP</sequence>
<dbReference type="EMBL" id="SRYG01000008">
    <property type="protein sequence ID" value="TGY66219.1"/>
    <property type="molecule type" value="Genomic_DNA"/>
</dbReference>
<evidence type="ECO:0000313" key="2">
    <source>
        <dbReference type="Proteomes" id="UP000308836"/>
    </source>
</evidence>
<proteinExistence type="predicted"/>
<name>A0AC61R915_9FIRM</name>
<evidence type="ECO:0000313" key="1">
    <source>
        <dbReference type="EMBL" id="TGY66219.1"/>
    </source>
</evidence>
<reference evidence="1" key="1">
    <citation type="submission" date="2019-04" db="EMBL/GenBank/DDBJ databases">
        <title>Microbes associate with the intestines of laboratory mice.</title>
        <authorList>
            <person name="Navarre W."/>
            <person name="Wong E."/>
            <person name="Huang K."/>
            <person name="Tropini C."/>
            <person name="Ng K."/>
            <person name="Yu B."/>
        </authorList>
    </citation>
    <scope>NUCLEOTIDE SEQUENCE</scope>
    <source>
        <strain evidence="1">NM09_H32</strain>
    </source>
</reference>
<dbReference type="Proteomes" id="UP000308836">
    <property type="component" value="Unassembled WGS sequence"/>
</dbReference>